<dbReference type="GO" id="GO:0004066">
    <property type="term" value="F:asparagine synthase (glutamine-hydrolyzing) activity"/>
    <property type="evidence" value="ECO:0007669"/>
    <property type="project" value="UniProtKB-EC"/>
</dbReference>
<dbReference type="PANTHER" id="PTHR43284:SF1">
    <property type="entry name" value="ASPARAGINE SYNTHETASE"/>
    <property type="match status" value="1"/>
</dbReference>
<gene>
    <name evidence="12" type="primary">asnB</name>
    <name evidence="12" type="ORF">EO244_00780</name>
</gene>
<dbReference type="Proteomes" id="UP000289703">
    <property type="component" value="Unassembled WGS sequence"/>
</dbReference>
<dbReference type="InterPro" id="IPR033738">
    <property type="entry name" value="AsnB_N"/>
</dbReference>
<dbReference type="PIRSF" id="PIRSF001589">
    <property type="entry name" value="Asn_synthetase_glu-h"/>
    <property type="match status" value="1"/>
</dbReference>
<keyword evidence="8" id="KW-0028">Amino-acid biosynthesis</keyword>
<dbReference type="RefSeq" id="WP_129251988.1">
    <property type="nucleotide sequence ID" value="NZ_SAXA01000001.1"/>
</dbReference>
<evidence type="ECO:0000313" key="12">
    <source>
        <dbReference type="EMBL" id="RXQ97456.1"/>
    </source>
</evidence>
<dbReference type="OrthoDB" id="9763290at2"/>
<dbReference type="CDD" id="cd00712">
    <property type="entry name" value="AsnB"/>
    <property type="match status" value="1"/>
</dbReference>
<organism evidence="12 13">
    <name type="scientific">Ancylomarina salipaludis</name>
    <dbReference type="NCBI Taxonomy" id="2501299"/>
    <lineage>
        <taxon>Bacteria</taxon>
        <taxon>Pseudomonadati</taxon>
        <taxon>Bacteroidota</taxon>
        <taxon>Bacteroidia</taxon>
        <taxon>Marinilabiliales</taxon>
        <taxon>Marinifilaceae</taxon>
        <taxon>Ancylomarina</taxon>
    </lineage>
</organism>
<dbReference type="PANTHER" id="PTHR43284">
    <property type="entry name" value="ASPARAGINE SYNTHETASE (GLUTAMINE-HYDROLYZING)"/>
    <property type="match status" value="1"/>
</dbReference>
<evidence type="ECO:0000256" key="3">
    <source>
        <dbReference type="ARBA" id="ARBA00012737"/>
    </source>
</evidence>
<comment type="similarity">
    <text evidence="2">Belongs to the asparagine synthetase family.</text>
</comment>
<comment type="pathway">
    <text evidence="1">Amino-acid biosynthesis; L-asparagine biosynthesis; L-asparagine from L-aspartate (L-Gln route): step 1/1.</text>
</comment>
<dbReference type="CDD" id="cd01991">
    <property type="entry name" value="Asn_synthase_B_C"/>
    <property type="match status" value="1"/>
</dbReference>
<feature type="site" description="Important for beta-aspartyl-AMP intermediate formation" evidence="10">
    <location>
        <position position="366"/>
    </location>
</feature>
<dbReference type="InterPro" id="IPR017932">
    <property type="entry name" value="GATase_2_dom"/>
</dbReference>
<dbReference type="Pfam" id="PF00733">
    <property type="entry name" value="Asn_synthase"/>
    <property type="match status" value="1"/>
</dbReference>
<sequence>MCGIAGFYPRCKSHDSVDVLKCMLTRIKHRGPDQSGILLTNDIGLGSVRLSIIDIDNGRMPLSNEDESLWIVFNGEIYNYLDLKKDLQQKGHIFKTTTDTEVVLHLYEEYGVECLNQLNGQFAIAIWDTLKKELFLARDRVGIRPLFYYKLDDGIVFASEMKALFEHPQIEAQISSQALSQVFTFWTTLSPLTIFKDVFEVQPGHFILVDDKGIKEEKYWELPLCKSDEYQDLNIDEAIDEFRTLFSDAVKIRLKADVPVGAYLSGGLDSSITTSFIKGNIQSQLQTFSLSFEDKEYDEADYQKQAVDFFGTEHRSVQCVQNDISQKIADVIWHLESPVLRSAPAPMGILSGLVKKNDIKVVITGEGADELLGGYNIFKEAIIRQFWAKDPQSKIRPLLLKRLYPYLSQMNGAKALNLFFSYKLTETDSLVYSHLLRWKNTSRIKQYLSDHLKFELNDYDPVPELESKLGDKFKGVDLLSRAQWLEINLFMSGYLLSSQGDRMAMANSVEGRYPFLDHRIIEFCMKLPPEFKLKCLDEKFLLKKMMHGQLPDAIINRPKQAYRSPLVNYNDSDYVKDLLSDKAIESAGLFNPDRVKRLSLKIHSGQNISEVDKMAFMGILSTQILNDLFVNKHKKTLNKSELIDCKLTLLNLV</sequence>
<evidence type="ECO:0000256" key="7">
    <source>
        <dbReference type="ARBA" id="ARBA00048741"/>
    </source>
</evidence>
<evidence type="ECO:0000256" key="5">
    <source>
        <dbReference type="ARBA" id="ARBA00022840"/>
    </source>
</evidence>
<dbReference type="Gene3D" id="3.60.20.10">
    <property type="entry name" value="Glutamine Phosphoribosylpyrophosphate, subunit 1, domain 1"/>
    <property type="match status" value="1"/>
</dbReference>
<feature type="domain" description="Glutamine amidotransferase type-2" evidence="11">
    <location>
        <begin position="2"/>
        <end position="212"/>
    </location>
</feature>
<keyword evidence="8" id="KW-0061">Asparagine biosynthesis</keyword>
<evidence type="ECO:0000256" key="9">
    <source>
        <dbReference type="PIRSR" id="PIRSR001589-2"/>
    </source>
</evidence>
<dbReference type="NCBIfam" id="TIGR01536">
    <property type="entry name" value="asn_synth_AEB"/>
    <property type="match status" value="1"/>
</dbReference>
<dbReference type="PROSITE" id="PS51278">
    <property type="entry name" value="GATASE_TYPE_2"/>
    <property type="match status" value="1"/>
</dbReference>
<evidence type="ECO:0000313" key="13">
    <source>
        <dbReference type="Proteomes" id="UP000289703"/>
    </source>
</evidence>
<proteinExistence type="inferred from homology"/>
<dbReference type="SUPFAM" id="SSF56235">
    <property type="entry name" value="N-terminal nucleophile aminohydrolases (Ntn hydrolases)"/>
    <property type="match status" value="1"/>
</dbReference>
<keyword evidence="12" id="KW-0436">Ligase</keyword>
<feature type="binding site" evidence="9">
    <location>
        <position position="99"/>
    </location>
    <ligand>
        <name>L-glutamine</name>
        <dbReference type="ChEBI" id="CHEBI:58359"/>
    </ligand>
</feature>
<evidence type="ECO:0000259" key="11">
    <source>
        <dbReference type="PROSITE" id="PS51278"/>
    </source>
</evidence>
<evidence type="ECO:0000256" key="6">
    <source>
        <dbReference type="ARBA" id="ARBA00022962"/>
    </source>
</evidence>
<keyword evidence="4 9" id="KW-0547">Nucleotide-binding</keyword>
<evidence type="ECO:0000256" key="10">
    <source>
        <dbReference type="PIRSR" id="PIRSR001589-3"/>
    </source>
</evidence>
<dbReference type="SUPFAM" id="SSF52402">
    <property type="entry name" value="Adenine nucleotide alpha hydrolases-like"/>
    <property type="match status" value="1"/>
</dbReference>
<dbReference type="InterPro" id="IPR006426">
    <property type="entry name" value="Asn_synth_AEB"/>
</dbReference>
<dbReference type="InterPro" id="IPR001962">
    <property type="entry name" value="Asn_synthase"/>
</dbReference>
<dbReference type="EC" id="6.3.5.4" evidence="3"/>
<reference evidence="12 13" key="1">
    <citation type="submission" date="2019-01" db="EMBL/GenBank/DDBJ databases">
        <title>Ancylomarina salipaludis sp. nov., isolated from a salt marsh.</title>
        <authorList>
            <person name="Yoon J.-H."/>
        </authorList>
    </citation>
    <scope>NUCLEOTIDE SEQUENCE [LARGE SCALE GENOMIC DNA]</scope>
    <source>
        <strain evidence="12 13">SHSM-M15</strain>
    </source>
</reference>
<keyword evidence="6 8" id="KW-0315">Glutamine amidotransferase</keyword>
<evidence type="ECO:0000256" key="8">
    <source>
        <dbReference type="PIRSR" id="PIRSR001589-1"/>
    </source>
</evidence>
<dbReference type="GO" id="GO:0005829">
    <property type="term" value="C:cytosol"/>
    <property type="evidence" value="ECO:0007669"/>
    <property type="project" value="TreeGrafter"/>
</dbReference>
<name>A0A4Q1JQ46_9BACT</name>
<evidence type="ECO:0000256" key="1">
    <source>
        <dbReference type="ARBA" id="ARBA00005187"/>
    </source>
</evidence>
<keyword evidence="5 9" id="KW-0067">ATP-binding</keyword>
<dbReference type="GO" id="GO:0006529">
    <property type="term" value="P:asparagine biosynthetic process"/>
    <property type="evidence" value="ECO:0007669"/>
    <property type="project" value="UniProtKB-KW"/>
</dbReference>
<dbReference type="Pfam" id="PF13537">
    <property type="entry name" value="GATase_7"/>
    <property type="match status" value="1"/>
</dbReference>
<accession>A0A4Q1JQ46</accession>
<dbReference type="AlphaFoldDB" id="A0A4Q1JQ46"/>
<comment type="caution">
    <text evidence="12">The sequence shown here is derived from an EMBL/GenBank/DDBJ whole genome shotgun (WGS) entry which is preliminary data.</text>
</comment>
<evidence type="ECO:0000256" key="4">
    <source>
        <dbReference type="ARBA" id="ARBA00022741"/>
    </source>
</evidence>
<dbReference type="Gene3D" id="3.40.50.620">
    <property type="entry name" value="HUPs"/>
    <property type="match status" value="1"/>
</dbReference>
<feature type="active site" description="For GATase activity" evidence="8">
    <location>
        <position position="2"/>
    </location>
</feature>
<dbReference type="EMBL" id="SAXA01000001">
    <property type="protein sequence ID" value="RXQ97456.1"/>
    <property type="molecule type" value="Genomic_DNA"/>
</dbReference>
<evidence type="ECO:0000256" key="2">
    <source>
        <dbReference type="ARBA" id="ARBA00005752"/>
    </source>
</evidence>
<dbReference type="InterPro" id="IPR014729">
    <property type="entry name" value="Rossmann-like_a/b/a_fold"/>
</dbReference>
<comment type="catalytic activity">
    <reaction evidence="7">
        <text>L-aspartate + L-glutamine + ATP + H2O = L-asparagine + L-glutamate + AMP + diphosphate + H(+)</text>
        <dbReference type="Rhea" id="RHEA:12228"/>
        <dbReference type="ChEBI" id="CHEBI:15377"/>
        <dbReference type="ChEBI" id="CHEBI:15378"/>
        <dbReference type="ChEBI" id="CHEBI:29985"/>
        <dbReference type="ChEBI" id="CHEBI:29991"/>
        <dbReference type="ChEBI" id="CHEBI:30616"/>
        <dbReference type="ChEBI" id="CHEBI:33019"/>
        <dbReference type="ChEBI" id="CHEBI:58048"/>
        <dbReference type="ChEBI" id="CHEBI:58359"/>
        <dbReference type="ChEBI" id="CHEBI:456215"/>
        <dbReference type="EC" id="6.3.5.4"/>
    </reaction>
</comment>
<dbReference type="InterPro" id="IPR051786">
    <property type="entry name" value="ASN_synthetase/amidase"/>
</dbReference>
<dbReference type="InterPro" id="IPR029055">
    <property type="entry name" value="Ntn_hydrolases_N"/>
</dbReference>
<dbReference type="GO" id="GO:0005524">
    <property type="term" value="F:ATP binding"/>
    <property type="evidence" value="ECO:0007669"/>
    <property type="project" value="UniProtKB-KW"/>
</dbReference>
<keyword evidence="13" id="KW-1185">Reference proteome</keyword>
<protein>
    <recommendedName>
        <fullName evidence="3">asparagine synthase (glutamine-hydrolyzing)</fullName>
        <ecNumber evidence="3">6.3.5.4</ecNumber>
    </recommendedName>
</protein>